<sequence>MTMTVLETERLILRPLTGDDFDDYAAMMADPQVADGLAEPVGRSADDAWRSLAVFIGHREIRGYSHWAVVERATGEFAGRAGPWRPHGFPGLGVGWCLARAHWGKGYATEAARAAIAYCFAGLDADEVISVIRPGNTRSVSVAERIGHRLLREIDYKGGPALVYGQRRGESPHS</sequence>
<dbReference type="Pfam" id="PF13302">
    <property type="entry name" value="Acetyltransf_3"/>
    <property type="match status" value="1"/>
</dbReference>
<feature type="domain" description="N-acetyltransferase" evidence="1">
    <location>
        <begin position="11"/>
        <end position="169"/>
    </location>
</feature>
<keyword evidence="2" id="KW-0808">Transferase</keyword>
<comment type="caution">
    <text evidence="2">The sequence shown here is derived from an EMBL/GenBank/DDBJ whole genome shotgun (WGS) entry which is preliminary data.</text>
</comment>
<dbReference type="SUPFAM" id="SSF55729">
    <property type="entry name" value="Acyl-CoA N-acyltransferases (Nat)"/>
    <property type="match status" value="1"/>
</dbReference>
<protein>
    <submittedName>
        <fullName evidence="2">N-acetyltransferase</fullName>
    </submittedName>
</protein>
<dbReference type="PANTHER" id="PTHR43792">
    <property type="entry name" value="GNAT FAMILY, PUTATIVE (AFU_ORTHOLOGUE AFUA_3G00765)-RELATED-RELATED"/>
    <property type="match status" value="1"/>
</dbReference>
<name>A0A4R5B774_9ACTN</name>
<dbReference type="InterPro" id="IPR051531">
    <property type="entry name" value="N-acetyltransferase"/>
</dbReference>
<accession>A0A4R5B774</accession>
<dbReference type="Gene3D" id="3.40.630.30">
    <property type="match status" value="1"/>
</dbReference>
<keyword evidence="3" id="KW-1185">Reference proteome</keyword>
<dbReference type="AlphaFoldDB" id="A0A4R5B774"/>
<evidence type="ECO:0000259" key="1">
    <source>
        <dbReference type="PROSITE" id="PS51186"/>
    </source>
</evidence>
<organism evidence="2 3">
    <name type="scientific">Actinomadura darangshiensis</name>
    <dbReference type="NCBI Taxonomy" id="705336"/>
    <lineage>
        <taxon>Bacteria</taxon>
        <taxon>Bacillati</taxon>
        <taxon>Actinomycetota</taxon>
        <taxon>Actinomycetes</taxon>
        <taxon>Streptosporangiales</taxon>
        <taxon>Thermomonosporaceae</taxon>
        <taxon>Actinomadura</taxon>
    </lineage>
</organism>
<evidence type="ECO:0000313" key="2">
    <source>
        <dbReference type="EMBL" id="TDD79504.1"/>
    </source>
</evidence>
<dbReference type="OrthoDB" id="3533156at2"/>
<dbReference type="Proteomes" id="UP000295578">
    <property type="component" value="Unassembled WGS sequence"/>
</dbReference>
<dbReference type="EMBL" id="SMKY01000110">
    <property type="protein sequence ID" value="TDD79504.1"/>
    <property type="molecule type" value="Genomic_DNA"/>
</dbReference>
<dbReference type="GO" id="GO:0016747">
    <property type="term" value="F:acyltransferase activity, transferring groups other than amino-acyl groups"/>
    <property type="evidence" value="ECO:0007669"/>
    <property type="project" value="InterPro"/>
</dbReference>
<reference evidence="2 3" key="1">
    <citation type="submission" date="2019-03" db="EMBL/GenBank/DDBJ databases">
        <title>Draft genome sequences of novel Actinobacteria.</title>
        <authorList>
            <person name="Sahin N."/>
            <person name="Ay H."/>
            <person name="Saygin H."/>
        </authorList>
    </citation>
    <scope>NUCLEOTIDE SEQUENCE [LARGE SCALE GENOMIC DNA]</scope>
    <source>
        <strain evidence="2 3">DSM 45941</strain>
    </source>
</reference>
<evidence type="ECO:0000313" key="3">
    <source>
        <dbReference type="Proteomes" id="UP000295578"/>
    </source>
</evidence>
<dbReference type="InterPro" id="IPR000182">
    <property type="entry name" value="GNAT_dom"/>
</dbReference>
<dbReference type="PANTHER" id="PTHR43792:SF1">
    <property type="entry name" value="N-ACETYLTRANSFERASE DOMAIN-CONTAINING PROTEIN"/>
    <property type="match status" value="1"/>
</dbReference>
<dbReference type="InterPro" id="IPR016181">
    <property type="entry name" value="Acyl_CoA_acyltransferase"/>
</dbReference>
<gene>
    <name evidence="2" type="ORF">E1293_23190</name>
</gene>
<proteinExistence type="predicted"/>
<dbReference type="PROSITE" id="PS51186">
    <property type="entry name" value="GNAT"/>
    <property type="match status" value="1"/>
</dbReference>